<comment type="cofactor">
    <cofactor evidence="2">
        <name>a divalent metal cation</name>
        <dbReference type="ChEBI" id="CHEBI:60240"/>
    </cofactor>
</comment>
<reference evidence="4 5" key="1">
    <citation type="submission" date="2024-09" db="EMBL/GenBank/DDBJ databases">
        <authorList>
            <person name="Sun Q."/>
            <person name="Mori K."/>
        </authorList>
    </citation>
    <scope>NUCLEOTIDE SEQUENCE [LARGE SCALE GENOMIC DNA]</scope>
    <source>
        <strain evidence="4 5">CCM 7759</strain>
    </source>
</reference>
<dbReference type="Pfam" id="PF12850">
    <property type="entry name" value="Metallophos_2"/>
    <property type="match status" value="1"/>
</dbReference>
<dbReference type="InterPro" id="IPR000979">
    <property type="entry name" value="Phosphodiesterase_MJ0936/Vps29"/>
</dbReference>
<dbReference type="EC" id="3.1.4.-" evidence="2"/>
<dbReference type="EMBL" id="JBHLWN010000124">
    <property type="protein sequence ID" value="MFC0216680.1"/>
    <property type="molecule type" value="Genomic_DNA"/>
</dbReference>
<organism evidence="4 5">
    <name type="scientific">Paenibacillus chartarius</name>
    <dbReference type="NCBI Taxonomy" id="747481"/>
    <lineage>
        <taxon>Bacteria</taxon>
        <taxon>Bacillati</taxon>
        <taxon>Bacillota</taxon>
        <taxon>Bacilli</taxon>
        <taxon>Bacillales</taxon>
        <taxon>Paenibacillaceae</taxon>
        <taxon>Paenibacillus</taxon>
    </lineage>
</organism>
<evidence type="ECO:0000256" key="2">
    <source>
        <dbReference type="RuleBase" id="RU362039"/>
    </source>
</evidence>
<dbReference type="PANTHER" id="PTHR11124">
    <property type="entry name" value="VACUOLAR SORTING PROTEIN VPS29"/>
    <property type="match status" value="1"/>
</dbReference>
<dbReference type="InterPro" id="IPR024654">
    <property type="entry name" value="Calcineurin-like_PHP_lpxH"/>
</dbReference>
<keyword evidence="2" id="KW-0479">Metal-binding</keyword>
<accession>A0ABV6DVK2</accession>
<dbReference type="NCBIfam" id="TIGR00040">
    <property type="entry name" value="yfcE"/>
    <property type="match status" value="1"/>
</dbReference>
<proteinExistence type="inferred from homology"/>
<feature type="domain" description="Calcineurin-like phosphoesterase" evidence="3">
    <location>
        <begin position="1"/>
        <end position="152"/>
    </location>
</feature>
<dbReference type="SUPFAM" id="SSF56300">
    <property type="entry name" value="Metallo-dependent phosphatases"/>
    <property type="match status" value="1"/>
</dbReference>
<gene>
    <name evidence="4" type="ORF">ACFFK0_30235</name>
</gene>
<dbReference type="Gene3D" id="3.60.21.10">
    <property type="match status" value="1"/>
</dbReference>
<evidence type="ECO:0000259" key="3">
    <source>
        <dbReference type="Pfam" id="PF12850"/>
    </source>
</evidence>
<dbReference type="Proteomes" id="UP001589776">
    <property type="component" value="Unassembled WGS sequence"/>
</dbReference>
<comment type="similarity">
    <text evidence="1 2">Belongs to the metallophosphoesterase superfamily. YfcE family.</text>
</comment>
<evidence type="ECO:0000256" key="1">
    <source>
        <dbReference type="ARBA" id="ARBA00008950"/>
    </source>
</evidence>
<dbReference type="InterPro" id="IPR029052">
    <property type="entry name" value="Metallo-depent_PP-like"/>
</dbReference>
<name>A0ABV6DVK2_9BACL</name>
<evidence type="ECO:0000313" key="4">
    <source>
        <dbReference type="EMBL" id="MFC0216680.1"/>
    </source>
</evidence>
<evidence type="ECO:0000313" key="5">
    <source>
        <dbReference type="Proteomes" id="UP001589776"/>
    </source>
</evidence>
<keyword evidence="5" id="KW-1185">Reference proteome</keyword>
<sequence length="167" mass="18327">MKIGIISDTHLGSSATKLPDELVRGLQGVEIILHAGDWVSPHVVGLVERIAPVQSVAGNNDGPDIVDRFGYAKRLLLDGVRIGLVHGDGVRKTTAERAMDTFRDDLPDLLVYGHSHIPEKRMVGSTLLFNPGSPTDKRRQPRYSYGLVTVQEGRIVTAELVYYDNKA</sequence>
<comment type="caution">
    <text evidence="4">The sequence shown here is derived from an EMBL/GenBank/DDBJ whole genome shotgun (WGS) entry which is preliminary data.</text>
</comment>
<protein>
    <recommendedName>
        <fullName evidence="2">Phosphoesterase</fullName>
        <ecNumber evidence="2">3.1.4.-</ecNumber>
    </recommendedName>
</protein>
<dbReference type="RefSeq" id="WP_377475097.1">
    <property type="nucleotide sequence ID" value="NZ_JBHLWN010000124.1"/>
</dbReference>